<protein>
    <submittedName>
        <fullName evidence="2">Uncharacterized protein</fullName>
    </submittedName>
</protein>
<keyword evidence="1" id="KW-0812">Transmembrane</keyword>
<evidence type="ECO:0000256" key="1">
    <source>
        <dbReference type="SAM" id="Phobius"/>
    </source>
</evidence>
<keyword evidence="1" id="KW-0472">Membrane</keyword>
<feature type="transmembrane region" description="Helical" evidence="1">
    <location>
        <begin position="6"/>
        <end position="26"/>
    </location>
</feature>
<accession>A0A8S5QNA4</accession>
<keyword evidence="1" id="KW-1133">Transmembrane helix</keyword>
<name>A0A8S5QNA4_9CAUD</name>
<organism evidence="2">
    <name type="scientific">Caudovirales sp. ctSH72</name>
    <dbReference type="NCBI Taxonomy" id="2826773"/>
    <lineage>
        <taxon>Viruses</taxon>
        <taxon>Duplodnaviria</taxon>
        <taxon>Heunggongvirae</taxon>
        <taxon>Uroviricota</taxon>
        <taxon>Caudoviricetes</taxon>
    </lineage>
</organism>
<sequence length="88" mass="9789">MDILNSIVAILTVASCLSAAFNYVVIRPLQNAIDLNSDVLHELKKEIERSLADRRALDVRVAALEEAHKINSKRLDDICSTLSEKSKI</sequence>
<proteinExistence type="predicted"/>
<evidence type="ECO:0000313" key="2">
    <source>
        <dbReference type="EMBL" id="DAE20552.1"/>
    </source>
</evidence>
<dbReference type="EMBL" id="BK015697">
    <property type="protein sequence ID" value="DAE20552.1"/>
    <property type="molecule type" value="Genomic_DNA"/>
</dbReference>
<reference evidence="2" key="1">
    <citation type="journal article" date="2021" name="Proc. Natl. Acad. Sci. U.S.A.">
        <title>A Catalog of Tens of Thousands of Viruses from Human Metagenomes Reveals Hidden Associations with Chronic Diseases.</title>
        <authorList>
            <person name="Tisza M.J."/>
            <person name="Buck C.B."/>
        </authorList>
    </citation>
    <scope>NUCLEOTIDE SEQUENCE</scope>
    <source>
        <strain evidence="2">CtSH72</strain>
    </source>
</reference>